<accession>A0A9X2MVJ7</accession>
<keyword evidence="4" id="KW-1185">Reference proteome</keyword>
<proteinExistence type="predicted"/>
<gene>
    <name evidence="3" type="ORF">NQZ67_22500</name>
</gene>
<dbReference type="PROSITE" id="PS00893">
    <property type="entry name" value="NUDIX_BOX"/>
    <property type="match status" value="1"/>
</dbReference>
<evidence type="ECO:0000313" key="4">
    <source>
        <dbReference type="Proteomes" id="UP001141950"/>
    </source>
</evidence>
<evidence type="ECO:0000256" key="1">
    <source>
        <dbReference type="ARBA" id="ARBA00022801"/>
    </source>
</evidence>
<dbReference type="AlphaFoldDB" id="A0A9X2MVJ7"/>
<dbReference type="InterPro" id="IPR000086">
    <property type="entry name" value="NUDIX_hydrolase_dom"/>
</dbReference>
<reference evidence="3" key="1">
    <citation type="submission" date="2022-08" db="EMBL/GenBank/DDBJ databases">
        <title>The genomic sequence of strain Paenibacillus sp. SCIV0701.</title>
        <authorList>
            <person name="Zhao H."/>
        </authorList>
    </citation>
    <scope>NUCLEOTIDE SEQUENCE</scope>
    <source>
        <strain evidence="3">SCIV0701</strain>
    </source>
</reference>
<evidence type="ECO:0000313" key="3">
    <source>
        <dbReference type="EMBL" id="MCR2806658.1"/>
    </source>
</evidence>
<dbReference type="PROSITE" id="PS51462">
    <property type="entry name" value="NUDIX"/>
    <property type="match status" value="1"/>
</dbReference>
<dbReference type="Proteomes" id="UP001141950">
    <property type="component" value="Unassembled WGS sequence"/>
</dbReference>
<dbReference type="InterPro" id="IPR015797">
    <property type="entry name" value="NUDIX_hydrolase-like_dom_sf"/>
</dbReference>
<organism evidence="3 4">
    <name type="scientific">Paenibacillus soyae</name>
    <dbReference type="NCBI Taxonomy" id="2969249"/>
    <lineage>
        <taxon>Bacteria</taxon>
        <taxon>Bacillati</taxon>
        <taxon>Bacillota</taxon>
        <taxon>Bacilli</taxon>
        <taxon>Bacillales</taxon>
        <taxon>Paenibacillaceae</taxon>
        <taxon>Paenibacillus</taxon>
    </lineage>
</organism>
<dbReference type="Pfam" id="PF00293">
    <property type="entry name" value="NUDIX"/>
    <property type="match status" value="1"/>
</dbReference>
<evidence type="ECO:0000259" key="2">
    <source>
        <dbReference type="PROSITE" id="PS51462"/>
    </source>
</evidence>
<protein>
    <submittedName>
        <fullName evidence="3">NUDIX domain-containing protein</fullName>
    </submittedName>
</protein>
<comment type="caution">
    <text evidence="3">The sequence shown here is derived from an EMBL/GenBank/DDBJ whole genome shotgun (WGS) entry which is preliminary data.</text>
</comment>
<dbReference type="SUPFAM" id="SSF55811">
    <property type="entry name" value="Nudix"/>
    <property type="match status" value="1"/>
</dbReference>
<feature type="domain" description="Nudix hydrolase" evidence="2">
    <location>
        <begin position="1"/>
        <end position="130"/>
    </location>
</feature>
<dbReference type="PANTHER" id="PTHR43222:SF2">
    <property type="entry name" value="NUDIX HYDROLASE 23, CHLOROPLASTIC"/>
    <property type="match status" value="1"/>
</dbReference>
<sequence>MQGYNVLMIFTPGMDRLLMCKRRKEPYKGLFNLIGGKIEPDETGIDAAYRELLEEAGIARDAVTLHHVMDFTYYVQQCQVEMYAGRLKFEVEASGDENELFWTELDQNFFDRSRYAGEGNIGHMLEQVRLCKSLFELDS</sequence>
<dbReference type="EMBL" id="JANIPJ010000018">
    <property type="protein sequence ID" value="MCR2806658.1"/>
    <property type="molecule type" value="Genomic_DNA"/>
</dbReference>
<name>A0A9X2MVJ7_9BACL</name>
<dbReference type="InterPro" id="IPR020084">
    <property type="entry name" value="NUDIX_hydrolase_CS"/>
</dbReference>
<dbReference type="PANTHER" id="PTHR43222">
    <property type="entry name" value="NUDIX HYDROLASE 23"/>
    <property type="match status" value="1"/>
</dbReference>
<dbReference type="CDD" id="cd02883">
    <property type="entry name" value="NUDIX_Hydrolase"/>
    <property type="match status" value="1"/>
</dbReference>
<dbReference type="GO" id="GO:0016787">
    <property type="term" value="F:hydrolase activity"/>
    <property type="evidence" value="ECO:0007669"/>
    <property type="project" value="UniProtKB-KW"/>
</dbReference>
<keyword evidence="1" id="KW-0378">Hydrolase</keyword>
<dbReference type="Gene3D" id="3.90.79.10">
    <property type="entry name" value="Nucleoside Triphosphate Pyrophosphohydrolase"/>
    <property type="match status" value="1"/>
</dbReference>